<organism evidence="1 2">
    <name type="scientific">Adineta steineri</name>
    <dbReference type="NCBI Taxonomy" id="433720"/>
    <lineage>
        <taxon>Eukaryota</taxon>
        <taxon>Metazoa</taxon>
        <taxon>Spiralia</taxon>
        <taxon>Gnathifera</taxon>
        <taxon>Rotifera</taxon>
        <taxon>Eurotatoria</taxon>
        <taxon>Bdelloidea</taxon>
        <taxon>Adinetida</taxon>
        <taxon>Adinetidae</taxon>
        <taxon>Adineta</taxon>
    </lineage>
</organism>
<name>A0A813RV17_9BILA</name>
<dbReference type="AlphaFoldDB" id="A0A813RV17"/>
<proteinExistence type="predicted"/>
<keyword evidence="2" id="KW-1185">Reference proteome</keyword>
<evidence type="ECO:0000313" key="2">
    <source>
        <dbReference type="Proteomes" id="UP000663832"/>
    </source>
</evidence>
<protein>
    <submittedName>
        <fullName evidence="1">Uncharacterized protein</fullName>
    </submittedName>
</protein>
<dbReference type="EMBL" id="CAJNOM010000013">
    <property type="protein sequence ID" value="CAF0790429.1"/>
    <property type="molecule type" value="Genomic_DNA"/>
</dbReference>
<accession>A0A813RV17</accession>
<reference evidence="1" key="1">
    <citation type="submission" date="2021-02" db="EMBL/GenBank/DDBJ databases">
        <authorList>
            <person name="Nowell W R."/>
        </authorList>
    </citation>
    <scope>NUCLEOTIDE SEQUENCE</scope>
</reference>
<gene>
    <name evidence="1" type="ORF">QVE165_LOCUS3667</name>
</gene>
<evidence type="ECO:0000313" key="1">
    <source>
        <dbReference type="EMBL" id="CAF0790429.1"/>
    </source>
</evidence>
<sequence>MSRRKQLRPKSFKGNEILFVLPDELLYDEETNFIITRTNLNKDHRFGPFPATIHIDDKIECFQLLDIKHNWFVHCSVINNNNTSENLNIIYQDNQLFAIVTKSISIGTYLCTNRIILPKLNMNKDIEIKDEPLEISSKKHSRKFLFLCIYVS</sequence>
<comment type="caution">
    <text evidence="1">The sequence shown here is derived from an EMBL/GenBank/DDBJ whole genome shotgun (WGS) entry which is preliminary data.</text>
</comment>
<dbReference type="Proteomes" id="UP000663832">
    <property type="component" value="Unassembled WGS sequence"/>
</dbReference>